<dbReference type="InterPro" id="IPR000683">
    <property type="entry name" value="Gfo/Idh/MocA-like_OxRdtase_N"/>
</dbReference>
<evidence type="ECO:0000256" key="1">
    <source>
        <dbReference type="ARBA" id="ARBA00010928"/>
    </source>
</evidence>
<dbReference type="Pfam" id="PF01408">
    <property type="entry name" value="GFO_IDH_MocA"/>
    <property type="match status" value="1"/>
</dbReference>
<evidence type="ECO:0000313" key="4">
    <source>
        <dbReference type="EMBL" id="CAH1221386.1"/>
    </source>
</evidence>
<feature type="domain" description="Gfo/Idh/MocA-like oxidoreductase N-terminal" evidence="3">
    <location>
        <begin position="63"/>
        <end position="137"/>
    </location>
</feature>
<accession>A0ABM9CRE7</accession>
<dbReference type="InterPro" id="IPR051317">
    <property type="entry name" value="Gfo/Idh/MocA_oxidoreduct"/>
</dbReference>
<reference evidence="4" key="1">
    <citation type="submission" date="2022-01" db="EMBL/GenBank/DDBJ databases">
        <authorList>
            <person name="Criscuolo A."/>
        </authorList>
    </citation>
    <scope>NUCLEOTIDE SEQUENCE</scope>
    <source>
        <strain evidence="4">CIP111891</strain>
    </source>
</reference>
<gene>
    <name evidence="4" type="ORF">PAECIP111891_05169</name>
</gene>
<comment type="caution">
    <text evidence="4">The sequence shown here is derived from an EMBL/GenBank/DDBJ whole genome shotgun (WGS) entry which is preliminary data.</text>
</comment>
<evidence type="ECO:0000259" key="3">
    <source>
        <dbReference type="Pfam" id="PF01408"/>
    </source>
</evidence>
<name>A0ABM9CRE7_9BACL</name>
<evidence type="ECO:0000313" key="5">
    <source>
        <dbReference type="Proteomes" id="UP000838821"/>
    </source>
</evidence>
<sequence length="299" mass="32655">MAELKLGLIGLDTSHCKVFSKILNDSNDPNHISGGRIIAAFPGGSPDFKASATRVEGYTIELRDGLGVHIAESPEEVASSCDAILITSVDGRVHPEQFAKIAPFGKPVFIDKPFAVSLKEAQTIAHTAEQFGVRWMSGSVRRYADALNASLNRDDSSNITGADCYGPIEFTPTQPGYYWYGIHLVDVLYRVLGTGCRSVTAFSGKGHETVTAVWHDGRIGTLRGNLHNGTHGTWIHRDKASEYVDTAADGLRKYANLMQDILHMFRTGEPRINPQETLEIIRFIEAVNESRVSGKAVAL</sequence>
<keyword evidence="2" id="KW-0560">Oxidoreductase</keyword>
<dbReference type="PANTHER" id="PTHR43708:SF5">
    <property type="entry name" value="CONSERVED EXPRESSED OXIDOREDUCTASE (EUROFUNG)-RELATED"/>
    <property type="match status" value="1"/>
</dbReference>
<dbReference type="PANTHER" id="PTHR43708">
    <property type="entry name" value="CONSERVED EXPRESSED OXIDOREDUCTASE (EUROFUNG)"/>
    <property type="match status" value="1"/>
</dbReference>
<keyword evidence="5" id="KW-1185">Reference proteome</keyword>
<dbReference type="InterPro" id="IPR036291">
    <property type="entry name" value="NAD(P)-bd_dom_sf"/>
</dbReference>
<dbReference type="EMBL" id="CAKMMW010000020">
    <property type="protein sequence ID" value="CAH1221386.1"/>
    <property type="molecule type" value="Genomic_DNA"/>
</dbReference>
<protein>
    <recommendedName>
        <fullName evidence="3">Gfo/Idh/MocA-like oxidoreductase N-terminal domain-containing protein</fullName>
    </recommendedName>
</protein>
<dbReference type="Gene3D" id="3.30.360.10">
    <property type="entry name" value="Dihydrodipicolinate Reductase, domain 2"/>
    <property type="match status" value="1"/>
</dbReference>
<comment type="similarity">
    <text evidence="1">Belongs to the Gfo/Idh/MocA family.</text>
</comment>
<proteinExistence type="inferred from homology"/>
<dbReference type="Gene3D" id="3.40.50.720">
    <property type="entry name" value="NAD(P)-binding Rossmann-like Domain"/>
    <property type="match status" value="1"/>
</dbReference>
<evidence type="ECO:0000256" key="2">
    <source>
        <dbReference type="ARBA" id="ARBA00023002"/>
    </source>
</evidence>
<dbReference type="Proteomes" id="UP000838821">
    <property type="component" value="Unassembled WGS sequence"/>
</dbReference>
<dbReference type="RefSeq" id="WP_236291282.1">
    <property type="nucleotide sequence ID" value="NZ_CAKMMW010000020.1"/>
</dbReference>
<dbReference type="SUPFAM" id="SSF51735">
    <property type="entry name" value="NAD(P)-binding Rossmann-fold domains"/>
    <property type="match status" value="1"/>
</dbReference>
<organism evidence="4 5">
    <name type="scientific">Paenibacillus allorhizoplanae</name>
    <dbReference type="NCBI Taxonomy" id="2905648"/>
    <lineage>
        <taxon>Bacteria</taxon>
        <taxon>Bacillati</taxon>
        <taxon>Bacillota</taxon>
        <taxon>Bacilli</taxon>
        <taxon>Bacillales</taxon>
        <taxon>Paenibacillaceae</taxon>
        <taxon>Paenibacillus</taxon>
    </lineage>
</organism>